<proteinExistence type="predicted"/>
<dbReference type="HOGENOM" id="CLU_672858_0_0_1"/>
<evidence type="ECO:0000256" key="1">
    <source>
        <dbReference type="SAM" id="Coils"/>
    </source>
</evidence>
<feature type="region of interest" description="Disordered" evidence="2">
    <location>
        <begin position="78"/>
        <end position="111"/>
    </location>
</feature>
<evidence type="ECO:0000313" key="4">
    <source>
        <dbReference type="Proteomes" id="UP000053647"/>
    </source>
</evidence>
<keyword evidence="1" id="KW-0175">Coiled coil</keyword>
<sequence length="409" mass="45341">MEESGEGISWKNLIKEYMAARAESFKEETILKAWRKSGINPLNPDIFTKEDYAPSYSTSTNLHLPEMFPSVGSSLDNLLSDDSTYEPENDGNLSETLESDSQSSSSSEEDVDLEGFNWEAYAMDLEQEAGEGVSQEWHPDQLEYTQSASPLPCQPGPSHFPSSFQQLEHTPSASAPAPQGPRSLSHHKTRSASRALSRSATLLVTPHDQLKSAAERLREAEDKVCELEEENELLKNVNGAAETHCYFAGKMVAHLQRKLNSKETDKGKRHRAPPPVPSAFQPPPLQSKPLSVESALTHVSLAAEPVHPYTTPALRPSGSVHVHPNTLEELKKQKEAEVKVKKAAEEQARRERRADHSRLFTGTLNKTKKKDELEDLVAALALPEAGKKDDLLDKIIGHFNKFPQLKGDQ</sequence>
<feature type="region of interest" description="Disordered" evidence="2">
    <location>
        <begin position="146"/>
        <end position="203"/>
    </location>
</feature>
<feature type="compositionally biased region" description="Pro residues" evidence="2">
    <location>
        <begin position="273"/>
        <end position="286"/>
    </location>
</feature>
<accession>A0A0C9SNR6</accession>
<reference evidence="3 4" key="1">
    <citation type="submission" date="2014-06" db="EMBL/GenBank/DDBJ databases">
        <authorList>
            <consortium name="DOE Joint Genome Institute"/>
            <person name="Kuo A."/>
            <person name="Kohler A."/>
            <person name="Nagy L.G."/>
            <person name="Floudas D."/>
            <person name="Copeland A."/>
            <person name="Barry K.W."/>
            <person name="Cichocki N."/>
            <person name="Veneault-Fourrey C."/>
            <person name="LaButti K."/>
            <person name="Lindquist E.A."/>
            <person name="Lipzen A."/>
            <person name="Lundell T."/>
            <person name="Morin E."/>
            <person name="Murat C."/>
            <person name="Sun H."/>
            <person name="Tunlid A."/>
            <person name="Henrissat B."/>
            <person name="Grigoriev I.V."/>
            <person name="Hibbett D.S."/>
            <person name="Martin F."/>
            <person name="Nordberg H.P."/>
            <person name="Cantor M.N."/>
            <person name="Hua S.X."/>
        </authorList>
    </citation>
    <scope>NUCLEOTIDE SEQUENCE [LARGE SCALE GENOMIC DNA]</scope>
    <source>
        <strain evidence="3 4">ATCC 200175</strain>
    </source>
</reference>
<organism evidence="3 4">
    <name type="scientific">Paxillus involutus ATCC 200175</name>
    <dbReference type="NCBI Taxonomy" id="664439"/>
    <lineage>
        <taxon>Eukaryota</taxon>
        <taxon>Fungi</taxon>
        <taxon>Dikarya</taxon>
        <taxon>Basidiomycota</taxon>
        <taxon>Agaricomycotina</taxon>
        <taxon>Agaricomycetes</taxon>
        <taxon>Agaricomycetidae</taxon>
        <taxon>Boletales</taxon>
        <taxon>Paxilineae</taxon>
        <taxon>Paxillaceae</taxon>
        <taxon>Paxillus</taxon>
    </lineage>
</organism>
<feature type="compositionally biased region" description="Polar residues" evidence="2">
    <location>
        <begin position="160"/>
        <end position="173"/>
    </location>
</feature>
<feature type="compositionally biased region" description="Low complexity" evidence="2">
    <location>
        <begin position="93"/>
        <end position="106"/>
    </location>
</feature>
<dbReference type="AlphaFoldDB" id="A0A0C9SNR6"/>
<keyword evidence="4" id="KW-1185">Reference proteome</keyword>
<feature type="region of interest" description="Disordered" evidence="2">
    <location>
        <begin position="259"/>
        <end position="287"/>
    </location>
</feature>
<dbReference type="Proteomes" id="UP000053647">
    <property type="component" value="Unassembled WGS sequence"/>
</dbReference>
<reference evidence="4" key="2">
    <citation type="submission" date="2015-01" db="EMBL/GenBank/DDBJ databases">
        <title>Evolutionary Origins and Diversification of the Mycorrhizal Mutualists.</title>
        <authorList>
            <consortium name="DOE Joint Genome Institute"/>
            <consortium name="Mycorrhizal Genomics Consortium"/>
            <person name="Kohler A."/>
            <person name="Kuo A."/>
            <person name="Nagy L.G."/>
            <person name="Floudas D."/>
            <person name="Copeland A."/>
            <person name="Barry K.W."/>
            <person name="Cichocki N."/>
            <person name="Veneault-Fourrey C."/>
            <person name="LaButti K."/>
            <person name="Lindquist E.A."/>
            <person name="Lipzen A."/>
            <person name="Lundell T."/>
            <person name="Morin E."/>
            <person name="Murat C."/>
            <person name="Riley R."/>
            <person name="Ohm R."/>
            <person name="Sun H."/>
            <person name="Tunlid A."/>
            <person name="Henrissat B."/>
            <person name="Grigoriev I.V."/>
            <person name="Hibbett D.S."/>
            <person name="Martin F."/>
        </authorList>
    </citation>
    <scope>NUCLEOTIDE SEQUENCE [LARGE SCALE GENOMIC DNA]</scope>
    <source>
        <strain evidence="4">ATCC 200175</strain>
    </source>
</reference>
<feature type="coiled-coil region" evidence="1">
    <location>
        <begin position="210"/>
        <end position="237"/>
    </location>
</feature>
<dbReference type="EMBL" id="KN819638">
    <property type="protein sequence ID" value="KIJ08364.1"/>
    <property type="molecule type" value="Genomic_DNA"/>
</dbReference>
<gene>
    <name evidence="3" type="ORF">PAXINDRAFT_18494</name>
</gene>
<dbReference type="OrthoDB" id="2646666at2759"/>
<protein>
    <recommendedName>
        <fullName evidence="5">SAP domain-containing protein</fullName>
    </recommendedName>
</protein>
<evidence type="ECO:0000256" key="2">
    <source>
        <dbReference type="SAM" id="MobiDB-lite"/>
    </source>
</evidence>
<name>A0A0C9SNR6_PAXIN</name>
<feature type="compositionally biased region" description="Low complexity" evidence="2">
    <location>
        <begin position="192"/>
        <end position="203"/>
    </location>
</feature>
<evidence type="ECO:0000313" key="3">
    <source>
        <dbReference type="EMBL" id="KIJ08364.1"/>
    </source>
</evidence>
<evidence type="ECO:0008006" key="5">
    <source>
        <dbReference type="Google" id="ProtNLM"/>
    </source>
</evidence>